<name>A0AAV2H6X0_LYMST</name>
<protein>
    <submittedName>
        <fullName evidence="1">Uncharacterized protein</fullName>
    </submittedName>
</protein>
<evidence type="ECO:0000313" key="2">
    <source>
        <dbReference type="Proteomes" id="UP001497497"/>
    </source>
</evidence>
<organism evidence="1 2">
    <name type="scientific">Lymnaea stagnalis</name>
    <name type="common">Great pond snail</name>
    <name type="synonym">Helix stagnalis</name>
    <dbReference type="NCBI Taxonomy" id="6523"/>
    <lineage>
        <taxon>Eukaryota</taxon>
        <taxon>Metazoa</taxon>
        <taxon>Spiralia</taxon>
        <taxon>Lophotrochozoa</taxon>
        <taxon>Mollusca</taxon>
        <taxon>Gastropoda</taxon>
        <taxon>Heterobranchia</taxon>
        <taxon>Euthyneura</taxon>
        <taxon>Panpulmonata</taxon>
        <taxon>Hygrophila</taxon>
        <taxon>Lymnaeoidea</taxon>
        <taxon>Lymnaeidae</taxon>
        <taxon>Lymnaea</taxon>
    </lineage>
</organism>
<dbReference type="EMBL" id="CAXITT010000044">
    <property type="protein sequence ID" value="CAL1529213.1"/>
    <property type="molecule type" value="Genomic_DNA"/>
</dbReference>
<sequence length="349" mass="39739">MAVSRPIDIQLQMEKNMNPKQPSGGIQGSFMYRGTLFRPSSANVSLQRCVTETALHDKDKKNGVSHMNEDFLHEVESKHAILSLLPNRAQSAKGRLERVLSSSPKMCPPALKLSEKTKSKLNVSKKPSVVHLNEMTNISTPETVLLTHKKDKVNTESQNKKKERASSAKYNVILPKSIETTNKNIIQPLVSGLNVNKRLLGEQLDISKAWANIEKEFPFKVCTESDNFEKQMKKIKSNEKELPKTLEPLLQWSVENACVNVIGLDPGKCWVFLSQTYDKDDLPELPASQGSAENLPYTVTVVTPRKKVTKRYKHPCFEKEIPEIESEDKDKRDDKNPKVKKIFRHWFYK</sequence>
<proteinExistence type="predicted"/>
<comment type="caution">
    <text evidence="1">The sequence shown here is derived from an EMBL/GenBank/DDBJ whole genome shotgun (WGS) entry which is preliminary data.</text>
</comment>
<accession>A0AAV2H6X0</accession>
<reference evidence="1 2" key="1">
    <citation type="submission" date="2024-04" db="EMBL/GenBank/DDBJ databases">
        <authorList>
            <consortium name="Genoscope - CEA"/>
            <person name="William W."/>
        </authorList>
    </citation>
    <scope>NUCLEOTIDE SEQUENCE [LARGE SCALE GENOMIC DNA]</scope>
</reference>
<keyword evidence="2" id="KW-1185">Reference proteome</keyword>
<dbReference type="AlphaFoldDB" id="A0AAV2H6X0"/>
<evidence type="ECO:0000313" key="1">
    <source>
        <dbReference type="EMBL" id="CAL1529213.1"/>
    </source>
</evidence>
<gene>
    <name evidence="1" type="ORF">GSLYS_00003368001</name>
</gene>
<dbReference type="Proteomes" id="UP001497497">
    <property type="component" value="Unassembled WGS sequence"/>
</dbReference>